<evidence type="ECO:0000313" key="5">
    <source>
        <dbReference type="Proteomes" id="UP000579647"/>
    </source>
</evidence>
<organism evidence="4 5">
    <name type="scientific">Nocardiopsis metallicus</name>
    <dbReference type="NCBI Taxonomy" id="179819"/>
    <lineage>
        <taxon>Bacteria</taxon>
        <taxon>Bacillati</taxon>
        <taxon>Actinomycetota</taxon>
        <taxon>Actinomycetes</taxon>
        <taxon>Streptosporangiales</taxon>
        <taxon>Nocardiopsidaceae</taxon>
        <taxon>Nocardiopsis</taxon>
    </lineage>
</organism>
<reference evidence="4 5" key="1">
    <citation type="submission" date="2020-08" db="EMBL/GenBank/DDBJ databases">
        <title>Sequencing the genomes of 1000 actinobacteria strains.</title>
        <authorList>
            <person name="Klenk H.-P."/>
        </authorList>
    </citation>
    <scope>NUCLEOTIDE SEQUENCE [LARGE SCALE GENOMIC DNA]</scope>
    <source>
        <strain evidence="4 5">DSM 44598</strain>
    </source>
</reference>
<dbReference type="SUPFAM" id="SSF47090">
    <property type="entry name" value="PGBD-like"/>
    <property type="match status" value="1"/>
</dbReference>
<name>A0A840WPH9_9ACTN</name>
<evidence type="ECO:0000256" key="1">
    <source>
        <dbReference type="SAM" id="MobiDB-lite"/>
    </source>
</evidence>
<dbReference type="EMBL" id="JACHDO010000001">
    <property type="protein sequence ID" value="MBB5493725.1"/>
    <property type="molecule type" value="Genomic_DNA"/>
</dbReference>
<evidence type="ECO:0000259" key="3">
    <source>
        <dbReference type="Pfam" id="PF01471"/>
    </source>
</evidence>
<dbReference type="Pfam" id="PF01471">
    <property type="entry name" value="PG_binding_1"/>
    <property type="match status" value="1"/>
</dbReference>
<feature type="domain" description="Peptidoglycan binding-like" evidence="3">
    <location>
        <begin position="146"/>
        <end position="197"/>
    </location>
</feature>
<feature type="region of interest" description="Disordered" evidence="1">
    <location>
        <begin position="1"/>
        <end position="20"/>
    </location>
</feature>
<proteinExistence type="predicted"/>
<evidence type="ECO:0000313" key="4">
    <source>
        <dbReference type="EMBL" id="MBB5493725.1"/>
    </source>
</evidence>
<protein>
    <submittedName>
        <fullName evidence="4">Peptidoglycan hydrolase-like protein with peptidoglycan-binding domain</fullName>
    </submittedName>
</protein>
<keyword evidence="5" id="KW-1185">Reference proteome</keyword>
<dbReference type="Gene3D" id="2.40.420.20">
    <property type="match status" value="1"/>
</dbReference>
<sequence length="386" mass="40066">MSADTELLPGDESDETRDTDAFRPRRRRGFVWLFAALLTLAVLCAGAAVTVWGWPRGAAEEETAAPGATASIERTTLLREERLEGTLGYAGGGSFFARSDGVLTWLPEEGAELAAGQRAWEVDGRPVILLRGDKPAYRTLEPGAKGPDVRQFEQALAELGYGGFTVDDEYTQLTAEAVKRWQEDTEGMAVTGTVGPDQIWYASGPVRVTGHEVSVGENVAPATPLLTTASTRRVVRLDLEVGDRDLLAEGDEVTVEMPDGQAVTGEVESVGDVAQVEEDEPGTGGGGGGKPTVQVLISLEAGDEGAGGFLDQAPVEVLAGGESREDVLAAPVGALIALSGGGYGLSVVSADGGVADVPVETGWFSDGLVEVAGDGIDAGTEVVVPE</sequence>
<dbReference type="InterPro" id="IPR002477">
    <property type="entry name" value="Peptidoglycan-bd-like"/>
</dbReference>
<feature type="transmembrane region" description="Helical" evidence="2">
    <location>
        <begin position="30"/>
        <end position="54"/>
    </location>
</feature>
<dbReference type="AlphaFoldDB" id="A0A840WPH9"/>
<gene>
    <name evidence="4" type="ORF">HNR07_004862</name>
</gene>
<accession>A0A840WPH9</accession>
<comment type="caution">
    <text evidence="4">The sequence shown here is derived from an EMBL/GenBank/DDBJ whole genome shotgun (WGS) entry which is preliminary data.</text>
</comment>
<keyword evidence="4" id="KW-0378">Hydrolase</keyword>
<keyword evidence="2" id="KW-0812">Transmembrane</keyword>
<dbReference type="Gene3D" id="1.10.101.10">
    <property type="entry name" value="PGBD-like superfamily/PGBD"/>
    <property type="match status" value="1"/>
</dbReference>
<dbReference type="Proteomes" id="UP000579647">
    <property type="component" value="Unassembled WGS sequence"/>
</dbReference>
<keyword evidence="2" id="KW-0472">Membrane</keyword>
<dbReference type="InterPro" id="IPR036366">
    <property type="entry name" value="PGBDSf"/>
</dbReference>
<dbReference type="GO" id="GO:0016787">
    <property type="term" value="F:hydrolase activity"/>
    <property type="evidence" value="ECO:0007669"/>
    <property type="project" value="UniProtKB-KW"/>
</dbReference>
<keyword evidence="2" id="KW-1133">Transmembrane helix</keyword>
<dbReference type="InterPro" id="IPR036365">
    <property type="entry name" value="PGBD-like_sf"/>
</dbReference>
<evidence type="ECO:0000256" key="2">
    <source>
        <dbReference type="SAM" id="Phobius"/>
    </source>
</evidence>
<dbReference type="RefSeq" id="WP_184366868.1">
    <property type="nucleotide sequence ID" value="NZ_BAAAKM010000062.1"/>
</dbReference>